<evidence type="ECO:0000313" key="12">
    <source>
        <dbReference type="EMBL" id="ETO22646.1"/>
    </source>
</evidence>
<protein>
    <recommendedName>
        <fullName evidence="14">V-SNARE coiled-coil homology domain-containing protein</fullName>
    </recommendedName>
</protein>
<dbReference type="Proteomes" id="UP000023152">
    <property type="component" value="Unassembled WGS sequence"/>
</dbReference>
<evidence type="ECO:0000256" key="7">
    <source>
        <dbReference type="ARBA" id="ARBA00046278"/>
    </source>
</evidence>
<dbReference type="PANTHER" id="PTHR45806">
    <property type="entry name" value="SYNAPTOBREVIN HOMOLOG YKT6"/>
    <property type="match status" value="1"/>
</dbReference>
<evidence type="ECO:0000313" key="13">
    <source>
        <dbReference type="Proteomes" id="UP000023152"/>
    </source>
</evidence>
<dbReference type="OrthoDB" id="27923at2759"/>
<dbReference type="PANTHER" id="PTHR45806:SF1">
    <property type="entry name" value="SYNAPTOBREVIN HOMOLOG YKT6"/>
    <property type="match status" value="1"/>
</dbReference>
<gene>
    <name evidence="12" type="ORF">RFI_14548</name>
</gene>
<feature type="coiled-coil region" evidence="9">
    <location>
        <begin position="108"/>
        <end position="146"/>
    </location>
</feature>
<dbReference type="AlphaFoldDB" id="X6N9A9"/>
<feature type="domain" description="Longin" evidence="10">
    <location>
        <begin position="1"/>
        <end position="94"/>
    </location>
</feature>
<keyword evidence="2" id="KW-0488">Methylation</keyword>
<keyword evidence="5" id="KW-0449">Lipoprotein</keyword>
<evidence type="ECO:0000256" key="2">
    <source>
        <dbReference type="ARBA" id="ARBA00022481"/>
    </source>
</evidence>
<dbReference type="Pfam" id="PF00957">
    <property type="entry name" value="Synaptobrevin"/>
    <property type="match status" value="1"/>
</dbReference>
<evidence type="ECO:0000256" key="4">
    <source>
        <dbReference type="ARBA" id="ARBA00023139"/>
    </source>
</evidence>
<evidence type="ECO:0000256" key="6">
    <source>
        <dbReference type="ARBA" id="ARBA00023289"/>
    </source>
</evidence>
<dbReference type="PROSITE" id="PS50892">
    <property type="entry name" value="V_SNARE"/>
    <property type="match status" value="1"/>
</dbReference>
<proteinExistence type="inferred from homology"/>
<name>X6N9A9_RETFI</name>
<accession>X6N9A9</accession>
<evidence type="ECO:0000256" key="8">
    <source>
        <dbReference type="PROSITE-ProRule" id="PRU00290"/>
    </source>
</evidence>
<dbReference type="Gene3D" id="1.20.5.110">
    <property type="match status" value="1"/>
</dbReference>
<evidence type="ECO:0000256" key="3">
    <source>
        <dbReference type="ARBA" id="ARBA00023136"/>
    </source>
</evidence>
<evidence type="ECO:0000256" key="5">
    <source>
        <dbReference type="ARBA" id="ARBA00023288"/>
    </source>
</evidence>
<dbReference type="InterPro" id="IPR042855">
    <property type="entry name" value="V_SNARE_CC"/>
</dbReference>
<dbReference type="InterPro" id="IPR010908">
    <property type="entry name" value="Longin_dom"/>
</dbReference>
<dbReference type="GO" id="GO:0005794">
    <property type="term" value="C:Golgi apparatus"/>
    <property type="evidence" value="ECO:0007669"/>
    <property type="project" value="TreeGrafter"/>
</dbReference>
<comment type="subcellular location">
    <subcellularLocation>
        <location evidence="7">Endomembrane system</location>
        <topology evidence="7">Lipid-anchor</topology>
        <orientation evidence="7">Cytoplasmic side</orientation>
    </subcellularLocation>
</comment>
<dbReference type="Pfam" id="PF13774">
    <property type="entry name" value="Longin"/>
    <property type="match status" value="1"/>
</dbReference>
<dbReference type="SMART" id="SM01270">
    <property type="entry name" value="Longin"/>
    <property type="match status" value="1"/>
</dbReference>
<evidence type="ECO:0000256" key="1">
    <source>
        <dbReference type="ARBA" id="ARBA00008025"/>
    </source>
</evidence>
<comment type="similarity">
    <text evidence="1">Belongs to the synaptobrevin family.</text>
</comment>
<keyword evidence="4" id="KW-0564">Palmitate</keyword>
<keyword evidence="13" id="KW-1185">Reference proteome</keyword>
<evidence type="ECO:0000259" key="10">
    <source>
        <dbReference type="PROSITE" id="PS50859"/>
    </source>
</evidence>
<reference evidence="12 13" key="1">
    <citation type="journal article" date="2013" name="Curr. Biol.">
        <title>The Genome of the Foraminiferan Reticulomyxa filosa.</title>
        <authorList>
            <person name="Glockner G."/>
            <person name="Hulsmann N."/>
            <person name="Schleicher M."/>
            <person name="Noegel A.A."/>
            <person name="Eichinger L."/>
            <person name="Gallinger C."/>
            <person name="Pawlowski J."/>
            <person name="Sierra R."/>
            <person name="Euteneuer U."/>
            <person name="Pillet L."/>
            <person name="Moustafa A."/>
            <person name="Platzer M."/>
            <person name="Groth M."/>
            <person name="Szafranski K."/>
            <person name="Schliwa M."/>
        </authorList>
    </citation>
    <scope>NUCLEOTIDE SEQUENCE [LARGE SCALE GENOMIC DNA]</scope>
</reference>
<feature type="domain" description="V-SNARE coiled-coil homology" evidence="11">
    <location>
        <begin position="107"/>
        <end position="167"/>
    </location>
</feature>
<keyword evidence="3" id="KW-0472">Membrane</keyword>
<evidence type="ECO:0008006" key="14">
    <source>
        <dbReference type="Google" id="ProtNLM"/>
    </source>
</evidence>
<dbReference type="EMBL" id="ASPP01010579">
    <property type="protein sequence ID" value="ETO22646.1"/>
    <property type="molecule type" value="Genomic_DNA"/>
</dbReference>
<comment type="caution">
    <text evidence="12">The sequence shown here is derived from an EMBL/GenBank/DDBJ whole genome shotgun (WGS) entry which is preliminary data.</text>
</comment>
<keyword evidence="8 9" id="KW-0175">Coiled coil</keyword>
<evidence type="ECO:0000256" key="9">
    <source>
        <dbReference type="SAM" id="Coils"/>
    </source>
</evidence>
<evidence type="ECO:0000259" key="11">
    <source>
        <dbReference type="PROSITE" id="PS50892"/>
    </source>
</evidence>
<dbReference type="GO" id="GO:0005484">
    <property type="term" value="F:SNAP receptor activity"/>
    <property type="evidence" value="ECO:0007669"/>
    <property type="project" value="TreeGrafter"/>
</dbReference>
<organism evidence="12 13">
    <name type="scientific">Reticulomyxa filosa</name>
    <dbReference type="NCBI Taxonomy" id="46433"/>
    <lineage>
        <taxon>Eukaryota</taxon>
        <taxon>Sar</taxon>
        <taxon>Rhizaria</taxon>
        <taxon>Retaria</taxon>
        <taxon>Foraminifera</taxon>
        <taxon>Monothalamids</taxon>
        <taxon>Reticulomyxidae</taxon>
        <taxon>Reticulomyxa</taxon>
    </lineage>
</organism>
<dbReference type="InterPro" id="IPR011012">
    <property type="entry name" value="Longin-like_dom_sf"/>
</dbReference>
<dbReference type="SUPFAM" id="SSF64356">
    <property type="entry name" value="SNARE-like"/>
    <property type="match status" value="1"/>
</dbReference>
<keyword evidence="6" id="KW-0636">Prenylation</keyword>
<dbReference type="GO" id="GO:0006888">
    <property type="term" value="P:endoplasmic reticulum to Golgi vesicle-mediated transport"/>
    <property type="evidence" value="ECO:0007669"/>
    <property type="project" value="TreeGrafter"/>
</dbReference>
<dbReference type="Gene3D" id="3.30.450.50">
    <property type="entry name" value="Longin domain"/>
    <property type="match status" value="1"/>
</dbReference>
<dbReference type="PROSITE" id="PS50859">
    <property type="entry name" value="LONGIN"/>
    <property type="match status" value="1"/>
</dbReference>
<dbReference type="SUPFAM" id="SSF58038">
    <property type="entry name" value="SNARE fusion complex"/>
    <property type="match status" value="1"/>
</dbReference>
<sequence>MTKKIVHITTNQINQQKKKCSRNVSMSSLEYKQSYGHVYKERNGLTIVVITDAEYPTRAAHGIIRTVMRQWELDVKLETWSSAGDFEVSFPKLATFIKNFESPKPDKIEEVQKEIENAKEIIVQSIEKVLENMDKLDELVEKSNDLSQTSRMFYKNSKKMNRCCSIL</sequence>